<dbReference type="Pfam" id="PF02298">
    <property type="entry name" value="Cu_bind_like"/>
    <property type="match status" value="1"/>
</dbReference>
<proteinExistence type="predicted"/>
<feature type="domain" description="Phytocyanin" evidence="2">
    <location>
        <begin position="59"/>
        <end position="134"/>
    </location>
</feature>
<dbReference type="EMBL" id="CAJVQB010000958">
    <property type="protein sequence ID" value="CAG8514891.1"/>
    <property type="molecule type" value="Genomic_DNA"/>
</dbReference>
<evidence type="ECO:0000256" key="1">
    <source>
        <dbReference type="SAM" id="Phobius"/>
    </source>
</evidence>
<dbReference type="InterPro" id="IPR003245">
    <property type="entry name" value="Phytocyanin_dom"/>
</dbReference>
<name>A0ABM8W3F5_GIGMA</name>
<dbReference type="SUPFAM" id="SSF49503">
    <property type="entry name" value="Cupredoxins"/>
    <property type="match status" value="1"/>
</dbReference>
<keyword evidence="1" id="KW-1133">Transmembrane helix</keyword>
<accession>A0ABM8W3F5</accession>
<sequence length="154" mass="16936">MVNLDHPNPDCHPDPNTNVMIEHNLLTLLLVTFATVISADLFTVHVGANDNLIYDPQKTTGLKLGDVVQFVWDSGFHSVTPSDGPDGSCTPSKTIPEIQAPTDKPDHNVTFEIKEDTPSTVFYFCTVSDHCSEDVSDERKEYGIVCTVAENTDK</sequence>
<dbReference type="InterPro" id="IPR008972">
    <property type="entry name" value="Cupredoxin"/>
</dbReference>
<keyword evidence="1" id="KW-0472">Membrane</keyword>
<organism evidence="3 4">
    <name type="scientific">Gigaspora margarita</name>
    <dbReference type="NCBI Taxonomy" id="4874"/>
    <lineage>
        <taxon>Eukaryota</taxon>
        <taxon>Fungi</taxon>
        <taxon>Fungi incertae sedis</taxon>
        <taxon>Mucoromycota</taxon>
        <taxon>Glomeromycotina</taxon>
        <taxon>Glomeromycetes</taxon>
        <taxon>Diversisporales</taxon>
        <taxon>Gigasporaceae</taxon>
        <taxon>Gigaspora</taxon>
    </lineage>
</organism>
<dbReference type="Proteomes" id="UP000789901">
    <property type="component" value="Unassembled WGS sequence"/>
</dbReference>
<evidence type="ECO:0000313" key="3">
    <source>
        <dbReference type="EMBL" id="CAG8514891.1"/>
    </source>
</evidence>
<reference evidence="3 4" key="1">
    <citation type="submission" date="2021-06" db="EMBL/GenBank/DDBJ databases">
        <authorList>
            <person name="Kallberg Y."/>
            <person name="Tangrot J."/>
            <person name="Rosling A."/>
        </authorList>
    </citation>
    <scope>NUCLEOTIDE SEQUENCE [LARGE SCALE GENOMIC DNA]</scope>
    <source>
        <strain evidence="3 4">120-4 pot B 10/14</strain>
    </source>
</reference>
<protein>
    <submittedName>
        <fullName evidence="3">31608_t:CDS:1</fullName>
    </submittedName>
</protein>
<evidence type="ECO:0000313" key="4">
    <source>
        <dbReference type="Proteomes" id="UP000789901"/>
    </source>
</evidence>
<feature type="transmembrane region" description="Helical" evidence="1">
    <location>
        <begin position="25"/>
        <end position="48"/>
    </location>
</feature>
<evidence type="ECO:0000259" key="2">
    <source>
        <dbReference type="Pfam" id="PF02298"/>
    </source>
</evidence>
<keyword evidence="1" id="KW-0812">Transmembrane</keyword>
<comment type="caution">
    <text evidence="3">The sequence shown here is derived from an EMBL/GenBank/DDBJ whole genome shotgun (WGS) entry which is preliminary data.</text>
</comment>
<keyword evidence="4" id="KW-1185">Reference proteome</keyword>
<gene>
    <name evidence="3" type="ORF">GMARGA_LOCUS2868</name>
</gene>
<dbReference type="Gene3D" id="2.60.40.420">
    <property type="entry name" value="Cupredoxins - blue copper proteins"/>
    <property type="match status" value="1"/>
</dbReference>